<dbReference type="EMBL" id="NIZW01000003">
    <property type="protein sequence ID" value="PHQ36265.1"/>
    <property type="molecule type" value="Genomic_DNA"/>
</dbReference>
<proteinExistence type="predicted"/>
<organism evidence="2 3">
    <name type="scientific">Rhodopirellula bahusiensis</name>
    <dbReference type="NCBI Taxonomy" id="2014065"/>
    <lineage>
        <taxon>Bacteria</taxon>
        <taxon>Pseudomonadati</taxon>
        <taxon>Planctomycetota</taxon>
        <taxon>Planctomycetia</taxon>
        <taxon>Pirellulales</taxon>
        <taxon>Pirellulaceae</taxon>
        <taxon>Rhodopirellula</taxon>
    </lineage>
</organism>
<feature type="region of interest" description="Disordered" evidence="1">
    <location>
        <begin position="1"/>
        <end position="24"/>
    </location>
</feature>
<evidence type="ECO:0000313" key="3">
    <source>
        <dbReference type="Proteomes" id="UP000225740"/>
    </source>
</evidence>
<protein>
    <submittedName>
        <fullName evidence="2">Uncharacterized protein</fullName>
    </submittedName>
</protein>
<comment type="caution">
    <text evidence="2">The sequence shown here is derived from an EMBL/GenBank/DDBJ whole genome shotgun (WGS) entry which is preliminary data.</text>
</comment>
<evidence type="ECO:0000256" key="1">
    <source>
        <dbReference type="SAM" id="MobiDB-lite"/>
    </source>
</evidence>
<feature type="compositionally biased region" description="Low complexity" evidence="1">
    <location>
        <begin position="1"/>
        <end position="10"/>
    </location>
</feature>
<dbReference type="Proteomes" id="UP000225740">
    <property type="component" value="Unassembled WGS sequence"/>
</dbReference>
<dbReference type="AlphaFoldDB" id="A0A2G1WB49"/>
<accession>A0A2G1WB49</accession>
<keyword evidence="3" id="KW-1185">Reference proteome</keyword>
<name>A0A2G1WB49_9BACT</name>
<sequence>MVNSSQQCQQRQRRGLHGCAEGKTHRGSVCDREVVARNGHTAAFVTLEIDHVGERPDAGVER</sequence>
<evidence type="ECO:0000313" key="2">
    <source>
        <dbReference type="EMBL" id="PHQ36265.1"/>
    </source>
</evidence>
<reference evidence="2 3" key="1">
    <citation type="submission" date="2017-06" db="EMBL/GenBank/DDBJ databases">
        <title>Description of Rhodopirellula bahusiensis sp. nov.</title>
        <authorList>
            <person name="Kizina J."/>
            <person name="Harder J."/>
        </authorList>
    </citation>
    <scope>NUCLEOTIDE SEQUENCE [LARGE SCALE GENOMIC DNA]</scope>
    <source>
        <strain evidence="2 3">SWK21</strain>
    </source>
</reference>
<gene>
    <name evidence="2" type="ORF">CEE69_06340</name>
</gene>